<dbReference type="OMA" id="AYLCKCN"/>
<keyword evidence="4" id="KW-1185">Reference proteome</keyword>
<dbReference type="FunCoup" id="B4N5B4">
    <property type="interactions" value="44"/>
</dbReference>
<dbReference type="InterPro" id="IPR039353">
    <property type="entry name" value="TF_Adf1"/>
</dbReference>
<dbReference type="PANTHER" id="PTHR12243:SF69">
    <property type="entry name" value="SI:CH73-59F11.3"/>
    <property type="match status" value="1"/>
</dbReference>
<dbReference type="GO" id="GO:0006357">
    <property type="term" value="P:regulation of transcription by RNA polymerase II"/>
    <property type="evidence" value="ECO:0007669"/>
    <property type="project" value="TreeGrafter"/>
</dbReference>
<protein>
    <submittedName>
        <fullName evidence="3">GK20541</fullName>
    </submittedName>
</protein>
<sequence>MPFPPDFDILLIDLVKANPILWERESRSSPYKERRTRHTEIWKSIATSLKTDVLTCTTRWNNLRQKVRRELTKEKDGVGSDWSLLRKLRFLQQTTYSHRSSERQQSNNRQLQPPNNVSWSSRNGLQVHDEDDQLQEAMDEQQAAALPPAVIPSQTSQEANPTTGPFTMKVIKRIESLLEGLGSPNRQKAEKRILTYLCKCNLRSLNNEEIDDILL</sequence>
<evidence type="ECO:0000259" key="2">
    <source>
        <dbReference type="PROSITE" id="PS51029"/>
    </source>
</evidence>
<dbReference type="InterPro" id="IPR006578">
    <property type="entry name" value="MADF-dom"/>
</dbReference>
<dbReference type="Pfam" id="PF10545">
    <property type="entry name" value="MADF_DNA_bdg"/>
    <property type="match status" value="1"/>
</dbReference>
<evidence type="ECO:0000313" key="3">
    <source>
        <dbReference type="EMBL" id="EDW79553.1"/>
    </source>
</evidence>
<proteinExistence type="predicted"/>
<feature type="region of interest" description="Disordered" evidence="1">
    <location>
        <begin position="96"/>
        <end position="123"/>
    </location>
</feature>
<dbReference type="PhylomeDB" id="B4N5B4"/>
<name>B4N5B4_DROWI</name>
<evidence type="ECO:0000256" key="1">
    <source>
        <dbReference type="SAM" id="MobiDB-lite"/>
    </source>
</evidence>
<evidence type="ECO:0000313" key="4">
    <source>
        <dbReference type="Proteomes" id="UP000007798"/>
    </source>
</evidence>
<dbReference type="AlphaFoldDB" id="B4N5B4"/>
<dbReference type="HOGENOM" id="CLU_112606_0_0_1"/>
<organism evidence="4">
    <name type="scientific">Drosophila willistoni</name>
    <name type="common">Fruit fly</name>
    <dbReference type="NCBI Taxonomy" id="7260"/>
    <lineage>
        <taxon>Eukaryota</taxon>
        <taxon>Metazoa</taxon>
        <taxon>Ecdysozoa</taxon>
        <taxon>Arthropoda</taxon>
        <taxon>Hexapoda</taxon>
        <taxon>Insecta</taxon>
        <taxon>Pterygota</taxon>
        <taxon>Neoptera</taxon>
        <taxon>Endopterygota</taxon>
        <taxon>Diptera</taxon>
        <taxon>Brachycera</taxon>
        <taxon>Muscomorpha</taxon>
        <taxon>Ephydroidea</taxon>
        <taxon>Drosophilidae</taxon>
        <taxon>Drosophila</taxon>
        <taxon>Sophophora</taxon>
    </lineage>
</organism>
<dbReference type="PANTHER" id="PTHR12243">
    <property type="entry name" value="MADF DOMAIN TRANSCRIPTION FACTOR"/>
    <property type="match status" value="1"/>
</dbReference>
<accession>B4N5B4</accession>
<dbReference type="GO" id="GO:0005634">
    <property type="term" value="C:nucleus"/>
    <property type="evidence" value="ECO:0007669"/>
    <property type="project" value="TreeGrafter"/>
</dbReference>
<dbReference type="Proteomes" id="UP000007798">
    <property type="component" value="Unassembled WGS sequence"/>
</dbReference>
<dbReference type="PROSITE" id="PS51029">
    <property type="entry name" value="MADF"/>
    <property type="match status" value="1"/>
</dbReference>
<dbReference type="KEGG" id="dwi:6645906"/>
<feature type="domain" description="MADF" evidence="2">
    <location>
        <begin position="10"/>
        <end position="96"/>
    </location>
</feature>
<dbReference type="EMBL" id="CH964101">
    <property type="protein sequence ID" value="EDW79553.1"/>
    <property type="molecule type" value="Genomic_DNA"/>
</dbReference>
<dbReference type="InParanoid" id="B4N5B4"/>
<reference evidence="3 4" key="1">
    <citation type="journal article" date="2007" name="Nature">
        <title>Evolution of genes and genomes on the Drosophila phylogeny.</title>
        <authorList>
            <consortium name="Drosophila 12 Genomes Consortium"/>
            <person name="Clark A.G."/>
            <person name="Eisen M.B."/>
            <person name="Smith D.R."/>
            <person name="Bergman C.M."/>
            <person name="Oliver B."/>
            <person name="Markow T.A."/>
            <person name="Kaufman T.C."/>
            <person name="Kellis M."/>
            <person name="Gelbart W."/>
            <person name="Iyer V.N."/>
            <person name="Pollard D.A."/>
            <person name="Sackton T.B."/>
            <person name="Larracuente A.M."/>
            <person name="Singh N.D."/>
            <person name="Abad J.P."/>
            <person name="Abt D.N."/>
            <person name="Adryan B."/>
            <person name="Aguade M."/>
            <person name="Akashi H."/>
            <person name="Anderson W.W."/>
            <person name="Aquadro C.F."/>
            <person name="Ardell D.H."/>
            <person name="Arguello R."/>
            <person name="Artieri C.G."/>
            <person name="Barbash D.A."/>
            <person name="Barker D."/>
            <person name="Barsanti P."/>
            <person name="Batterham P."/>
            <person name="Batzoglou S."/>
            <person name="Begun D."/>
            <person name="Bhutkar A."/>
            <person name="Blanco E."/>
            <person name="Bosak S.A."/>
            <person name="Bradley R.K."/>
            <person name="Brand A.D."/>
            <person name="Brent M.R."/>
            <person name="Brooks A.N."/>
            <person name="Brown R.H."/>
            <person name="Butlin R.K."/>
            <person name="Caggese C."/>
            <person name="Calvi B.R."/>
            <person name="Bernardo de Carvalho A."/>
            <person name="Caspi A."/>
            <person name="Castrezana S."/>
            <person name="Celniker S.E."/>
            <person name="Chang J.L."/>
            <person name="Chapple C."/>
            <person name="Chatterji S."/>
            <person name="Chinwalla A."/>
            <person name="Civetta A."/>
            <person name="Clifton S.W."/>
            <person name="Comeron J.M."/>
            <person name="Costello J.C."/>
            <person name="Coyne J.A."/>
            <person name="Daub J."/>
            <person name="David R.G."/>
            <person name="Delcher A.L."/>
            <person name="Delehaunty K."/>
            <person name="Do C.B."/>
            <person name="Ebling H."/>
            <person name="Edwards K."/>
            <person name="Eickbush T."/>
            <person name="Evans J.D."/>
            <person name="Filipski A."/>
            <person name="Findeiss S."/>
            <person name="Freyhult E."/>
            <person name="Fulton L."/>
            <person name="Fulton R."/>
            <person name="Garcia A.C."/>
            <person name="Gardiner A."/>
            <person name="Garfield D.A."/>
            <person name="Garvin B.E."/>
            <person name="Gibson G."/>
            <person name="Gilbert D."/>
            <person name="Gnerre S."/>
            <person name="Godfrey J."/>
            <person name="Good R."/>
            <person name="Gotea V."/>
            <person name="Gravely B."/>
            <person name="Greenberg A.J."/>
            <person name="Griffiths-Jones S."/>
            <person name="Gross S."/>
            <person name="Guigo R."/>
            <person name="Gustafson E.A."/>
            <person name="Haerty W."/>
            <person name="Hahn M.W."/>
            <person name="Halligan D.L."/>
            <person name="Halpern A.L."/>
            <person name="Halter G.M."/>
            <person name="Han M.V."/>
            <person name="Heger A."/>
            <person name="Hillier L."/>
            <person name="Hinrichs A.S."/>
            <person name="Holmes I."/>
            <person name="Hoskins R.A."/>
            <person name="Hubisz M.J."/>
            <person name="Hultmark D."/>
            <person name="Huntley M.A."/>
            <person name="Jaffe D.B."/>
            <person name="Jagadeeshan S."/>
            <person name="Jeck W.R."/>
            <person name="Johnson J."/>
            <person name="Jones C.D."/>
            <person name="Jordan W.C."/>
            <person name="Karpen G.H."/>
            <person name="Kataoka E."/>
            <person name="Keightley P.D."/>
            <person name="Kheradpour P."/>
            <person name="Kirkness E.F."/>
            <person name="Koerich L.B."/>
            <person name="Kristiansen K."/>
            <person name="Kudrna D."/>
            <person name="Kulathinal R.J."/>
            <person name="Kumar S."/>
            <person name="Kwok R."/>
            <person name="Lander E."/>
            <person name="Langley C.H."/>
            <person name="Lapoint R."/>
            <person name="Lazzaro B.P."/>
            <person name="Lee S.J."/>
            <person name="Levesque L."/>
            <person name="Li R."/>
            <person name="Lin C.F."/>
            <person name="Lin M.F."/>
            <person name="Lindblad-Toh K."/>
            <person name="Llopart A."/>
            <person name="Long M."/>
            <person name="Low L."/>
            <person name="Lozovsky E."/>
            <person name="Lu J."/>
            <person name="Luo M."/>
            <person name="Machado C.A."/>
            <person name="Makalowski W."/>
            <person name="Marzo M."/>
            <person name="Matsuda M."/>
            <person name="Matzkin L."/>
            <person name="McAllister B."/>
            <person name="McBride C.S."/>
            <person name="McKernan B."/>
            <person name="McKernan K."/>
            <person name="Mendez-Lago M."/>
            <person name="Minx P."/>
            <person name="Mollenhauer M.U."/>
            <person name="Montooth K."/>
            <person name="Mount S.M."/>
            <person name="Mu X."/>
            <person name="Myers E."/>
            <person name="Negre B."/>
            <person name="Newfeld S."/>
            <person name="Nielsen R."/>
            <person name="Noor M.A."/>
            <person name="O'Grady P."/>
            <person name="Pachter L."/>
            <person name="Papaceit M."/>
            <person name="Parisi M.J."/>
            <person name="Parisi M."/>
            <person name="Parts L."/>
            <person name="Pedersen J.S."/>
            <person name="Pesole G."/>
            <person name="Phillippy A.M."/>
            <person name="Ponting C.P."/>
            <person name="Pop M."/>
            <person name="Porcelli D."/>
            <person name="Powell J.R."/>
            <person name="Prohaska S."/>
            <person name="Pruitt K."/>
            <person name="Puig M."/>
            <person name="Quesneville H."/>
            <person name="Ram K.R."/>
            <person name="Rand D."/>
            <person name="Rasmussen M.D."/>
            <person name="Reed L.K."/>
            <person name="Reenan R."/>
            <person name="Reily A."/>
            <person name="Remington K.A."/>
            <person name="Rieger T.T."/>
            <person name="Ritchie M.G."/>
            <person name="Robin C."/>
            <person name="Rogers Y.H."/>
            <person name="Rohde C."/>
            <person name="Rozas J."/>
            <person name="Rubenfield M.J."/>
            <person name="Ruiz A."/>
            <person name="Russo S."/>
            <person name="Salzberg S.L."/>
            <person name="Sanchez-Gracia A."/>
            <person name="Saranga D.J."/>
            <person name="Sato H."/>
            <person name="Schaeffer S.W."/>
            <person name="Schatz M.C."/>
            <person name="Schlenke T."/>
            <person name="Schwartz R."/>
            <person name="Segarra C."/>
            <person name="Singh R.S."/>
            <person name="Sirot L."/>
            <person name="Sirota M."/>
            <person name="Sisneros N.B."/>
            <person name="Smith C.D."/>
            <person name="Smith T.F."/>
            <person name="Spieth J."/>
            <person name="Stage D.E."/>
            <person name="Stark A."/>
            <person name="Stephan W."/>
            <person name="Strausberg R.L."/>
            <person name="Strempel S."/>
            <person name="Sturgill D."/>
            <person name="Sutton G."/>
            <person name="Sutton G.G."/>
            <person name="Tao W."/>
            <person name="Teichmann S."/>
            <person name="Tobari Y.N."/>
            <person name="Tomimura Y."/>
            <person name="Tsolas J.M."/>
            <person name="Valente V.L."/>
            <person name="Venter E."/>
            <person name="Venter J.C."/>
            <person name="Vicario S."/>
            <person name="Vieira F.G."/>
            <person name="Vilella A.J."/>
            <person name="Villasante A."/>
            <person name="Walenz B."/>
            <person name="Wang J."/>
            <person name="Wasserman M."/>
            <person name="Watts T."/>
            <person name="Wilson D."/>
            <person name="Wilson R.K."/>
            <person name="Wing R.A."/>
            <person name="Wolfner M.F."/>
            <person name="Wong A."/>
            <person name="Wong G.K."/>
            <person name="Wu C.I."/>
            <person name="Wu G."/>
            <person name="Yamamoto D."/>
            <person name="Yang H.P."/>
            <person name="Yang S.P."/>
            <person name="Yorke J.A."/>
            <person name="Yoshida K."/>
            <person name="Zdobnov E."/>
            <person name="Zhang P."/>
            <person name="Zhang Y."/>
            <person name="Zimin A.V."/>
            <person name="Baldwin J."/>
            <person name="Abdouelleil A."/>
            <person name="Abdulkadir J."/>
            <person name="Abebe A."/>
            <person name="Abera B."/>
            <person name="Abreu J."/>
            <person name="Acer S.C."/>
            <person name="Aftuck L."/>
            <person name="Alexander A."/>
            <person name="An P."/>
            <person name="Anderson E."/>
            <person name="Anderson S."/>
            <person name="Arachi H."/>
            <person name="Azer M."/>
            <person name="Bachantsang P."/>
            <person name="Barry A."/>
            <person name="Bayul T."/>
            <person name="Berlin A."/>
            <person name="Bessette D."/>
            <person name="Bloom T."/>
            <person name="Blye J."/>
            <person name="Boguslavskiy L."/>
            <person name="Bonnet C."/>
            <person name="Boukhgalter B."/>
            <person name="Bourzgui I."/>
            <person name="Brown A."/>
            <person name="Cahill P."/>
            <person name="Channer S."/>
            <person name="Cheshatsang Y."/>
            <person name="Chuda L."/>
            <person name="Citroen M."/>
            <person name="Collymore A."/>
            <person name="Cooke P."/>
            <person name="Costello M."/>
            <person name="D'Aco K."/>
            <person name="Daza R."/>
            <person name="De Haan G."/>
            <person name="DeGray S."/>
            <person name="DeMaso C."/>
            <person name="Dhargay N."/>
            <person name="Dooley K."/>
            <person name="Dooley E."/>
            <person name="Doricent M."/>
            <person name="Dorje P."/>
            <person name="Dorjee K."/>
            <person name="Dupes A."/>
            <person name="Elong R."/>
            <person name="Falk J."/>
            <person name="Farina A."/>
            <person name="Faro S."/>
            <person name="Ferguson D."/>
            <person name="Fisher S."/>
            <person name="Foley C.D."/>
            <person name="Franke A."/>
            <person name="Friedrich D."/>
            <person name="Gadbois L."/>
            <person name="Gearin G."/>
            <person name="Gearin C.R."/>
            <person name="Giannoukos G."/>
            <person name="Goode T."/>
            <person name="Graham J."/>
            <person name="Grandbois E."/>
            <person name="Grewal S."/>
            <person name="Gyaltsen K."/>
            <person name="Hafez N."/>
            <person name="Hagos B."/>
            <person name="Hall J."/>
            <person name="Henson C."/>
            <person name="Hollinger A."/>
            <person name="Honan T."/>
            <person name="Huard M.D."/>
            <person name="Hughes L."/>
            <person name="Hurhula B."/>
            <person name="Husby M.E."/>
            <person name="Kamat A."/>
            <person name="Kanga B."/>
            <person name="Kashin S."/>
            <person name="Khazanovich D."/>
            <person name="Kisner P."/>
            <person name="Lance K."/>
            <person name="Lara M."/>
            <person name="Lee W."/>
            <person name="Lennon N."/>
            <person name="Letendre F."/>
            <person name="LeVine R."/>
            <person name="Lipovsky A."/>
            <person name="Liu X."/>
            <person name="Liu J."/>
            <person name="Liu S."/>
            <person name="Lokyitsang T."/>
            <person name="Lokyitsang Y."/>
            <person name="Lubonja R."/>
            <person name="Lui A."/>
            <person name="MacDonald P."/>
            <person name="Magnisalis V."/>
            <person name="Maru K."/>
            <person name="Matthews C."/>
            <person name="McCusker W."/>
            <person name="McDonough S."/>
            <person name="Mehta T."/>
            <person name="Meldrim J."/>
            <person name="Meneus L."/>
            <person name="Mihai O."/>
            <person name="Mihalev A."/>
            <person name="Mihova T."/>
            <person name="Mittelman R."/>
            <person name="Mlenga V."/>
            <person name="Montmayeur A."/>
            <person name="Mulrain L."/>
            <person name="Navidi A."/>
            <person name="Naylor J."/>
            <person name="Negash T."/>
            <person name="Nguyen T."/>
            <person name="Nguyen N."/>
            <person name="Nicol R."/>
            <person name="Norbu C."/>
            <person name="Norbu N."/>
            <person name="Novod N."/>
            <person name="O'Neill B."/>
            <person name="Osman S."/>
            <person name="Markiewicz E."/>
            <person name="Oyono O.L."/>
            <person name="Patti C."/>
            <person name="Phunkhang P."/>
            <person name="Pierre F."/>
            <person name="Priest M."/>
            <person name="Raghuraman S."/>
            <person name="Rege F."/>
            <person name="Reyes R."/>
            <person name="Rise C."/>
            <person name="Rogov P."/>
            <person name="Ross K."/>
            <person name="Ryan E."/>
            <person name="Settipalli S."/>
            <person name="Shea T."/>
            <person name="Sherpa N."/>
            <person name="Shi L."/>
            <person name="Shih D."/>
            <person name="Sparrow T."/>
            <person name="Spaulding J."/>
            <person name="Stalker J."/>
            <person name="Stange-Thomann N."/>
            <person name="Stavropoulos S."/>
            <person name="Stone C."/>
            <person name="Strader C."/>
            <person name="Tesfaye S."/>
            <person name="Thomson T."/>
            <person name="Thoulutsang Y."/>
            <person name="Thoulutsang D."/>
            <person name="Topham K."/>
            <person name="Topping I."/>
            <person name="Tsamla T."/>
            <person name="Vassiliev H."/>
            <person name="Vo A."/>
            <person name="Wangchuk T."/>
            <person name="Wangdi T."/>
            <person name="Weiand M."/>
            <person name="Wilkinson J."/>
            <person name="Wilson A."/>
            <person name="Yadav S."/>
            <person name="Young G."/>
            <person name="Yu Q."/>
            <person name="Zembek L."/>
            <person name="Zhong D."/>
            <person name="Zimmer A."/>
            <person name="Zwirko Z."/>
            <person name="Jaffe D.B."/>
            <person name="Alvarez P."/>
            <person name="Brockman W."/>
            <person name="Butler J."/>
            <person name="Chin C."/>
            <person name="Gnerre S."/>
            <person name="Grabherr M."/>
            <person name="Kleber M."/>
            <person name="Mauceli E."/>
            <person name="MacCallum I."/>
        </authorList>
    </citation>
    <scope>NUCLEOTIDE SEQUENCE [LARGE SCALE GENOMIC DNA]</scope>
    <source>
        <strain evidence="4">Tucson 14030-0811.24</strain>
    </source>
</reference>
<dbReference type="SMART" id="SM00595">
    <property type="entry name" value="MADF"/>
    <property type="match status" value="1"/>
</dbReference>
<dbReference type="OrthoDB" id="10262320at2759"/>
<gene>
    <name evidence="3" type="primary">Dwil\GK20541</name>
    <name evidence="3" type="ORF">Dwil_GK20541</name>
</gene>
<dbReference type="eggNOG" id="ENOG502SCCI">
    <property type="taxonomic scope" value="Eukaryota"/>
</dbReference>
<dbReference type="GO" id="GO:0005667">
    <property type="term" value="C:transcription regulator complex"/>
    <property type="evidence" value="ECO:0007669"/>
    <property type="project" value="TreeGrafter"/>
</dbReference>